<keyword evidence="2" id="KW-1185">Reference proteome</keyword>
<dbReference type="Proteomes" id="UP001057402">
    <property type="component" value="Chromosome 7"/>
</dbReference>
<dbReference type="EMBL" id="CM042886">
    <property type="protein sequence ID" value="KAI4339226.1"/>
    <property type="molecule type" value="Genomic_DNA"/>
</dbReference>
<evidence type="ECO:0000313" key="2">
    <source>
        <dbReference type="Proteomes" id="UP001057402"/>
    </source>
</evidence>
<protein>
    <submittedName>
        <fullName evidence="1">Uncharacterized protein</fullName>
    </submittedName>
</protein>
<comment type="caution">
    <text evidence="1">The sequence shown here is derived from an EMBL/GenBank/DDBJ whole genome shotgun (WGS) entry which is preliminary data.</text>
</comment>
<sequence length="151" mass="17211">MFLFSFFIFYCLTPHLCNTHVVIDDVGIIGSKYRKIHLYVNGCSSSEVDVPGGRSYKENAFPEAEGNLWCLIGHLPDRLSTGVAMADIELSFLDSVRARMPIVQIGSLWNFGNQYCFEINSDRPLPRSSSRQKNIHLEVTLWYTHLYCSIV</sequence>
<evidence type="ECO:0000313" key="1">
    <source>
        <dbReference type="EMBL" id="KAI4339226.1"/>
    </source>
</evidence>
<reference evidence="2" key="1">
    <citation type="journal article" date="2023" name="Front. Plant Sci.">
        <title>Chromosomal-level genome assembly of Melastoma candidum provides insights into trichome evolution.</title>
        <authorList>
            <person name="Zhong Y."/>
            <person name="Wu W."/>
            <person name="Sun C."/>
            <person name="Zou P."/>
            <person name="Liu Y."/>
            <person name="Dai S."/>
            <person name="Zhou R."/>
        </authorList>
    </citation>
    <scope>NUCLEOTIDE SEQUENCE [LARGE SCALE GENOMIC DNA]</scope>
</reference>
<gene>
    <name evidence="1" type="ORF">MLD38_024188</name>
</gene>
<accession>A0ACB9NWJ0</accession>
<name>A0ACB9NWJ0_9MYRT</name>
<proteinExistence type="predicted"/>
<organism evidence="1 2">
    <name type="scientific">Melastoma candidum</name>
    <dbReference type="NCBI Taxonomy" id="119954"/>
    <lineage>
        <taxon>Eukaryota</taxon>
        <taxon>Viridiplantae</taxon>
        <taxon>Streptophyta</taxon>
        <taxon>Embryophyta</taxon>
        <taxon>Tracheophyta</taxon>
        <taxon>Spermatophyta</taxon>
        <taxon>Magnoliopsida</taxon>
        <taxon>eudicotyledons</taxon>
        <taxon>Gunneridae</taxon>
        <taxon>Pentapetalae</taxon>
        <taxon>rosids</taxon>
        <taxon>malvids</taxon>
        <taxon>Myrtales</taxon>
        <taxon>Melastomataceae</taxon>
        <taxon>Melastomatoideae</taxon>
        <taxon>Melastomateae</taxon>
        <taxon>Melastoma</taxon>
    </lineage>
</organism>